<feature type="compositionally biased region" description="Polar residues" evidence="1">
    <location>
        <begin position="130"/>
        <end position="141"/>
    </location>
</feature>
<feature type="region of interest" description="Disordered" evidence="1">
    <location>
        <begin position="1"/>
        <end position="105"/>
    </location>
</feature>
<evidence type="ECO:0000313" key="2">
    <source>
        <dbReference type="EMBL" id="CAG9790230.1"/>
    </source>
</evidence>
<sequence length="248" mass="28392">MSGDEESARAKREDRMKREREDRRKYEEEKADSAKREQRENSRSPIKEDSRKEKRQEGNGRSKNKGTSEKEGNTGKVNLKYAHNTPVRIESDREEVNTEEIRGNLSRASSIGSIRSIGSMRSCYVKLNATSQKKAGNSYNHSQKERESQETPKRETRSMTATRQTKGKENREVGKDNEESEDKDSHNSFNMTVTPIPISANKKGIKKGYPVATGEYEGLKATQDKIDRRLGLKEDREMDIQTDLESEN</sequence>
<keyword evidence="3" id="KW-1185">Reference proteome</keyword>
<dbReference type="AlphaFoldDB" id="A0A9N9R5Z6"/>
<evidence type="ECO:0000256" key="1">
    <source>
        <dbReference type="SAM" id="MobiDB-lite"/>
    </source>
</evidence>
<proteinExistence type="predicted"/>
<dbReference type="EMBL" id="OU893352">
    <property type="protein sequence ID" value="CAG9790230.1"/>
    <property type="molecule type" value="Genomic_DNA"/>
</dbReference>
<feature type="compositionally biased region" description="Basic and acidic residues" evidence="1">
    <location>
        <begin position="1"/>
        <end position="73"/>
    </location>
</feature>
<feature type="region of interest" description="Disordered" evidence="1">
    <location>
        <begin position="130"/>
        <end position="195"/>
    </location>
</feature>
<organism evidence="2 3">
    <name type="scientific">Diatraea saccharalis</name>
    <name type="common">sugarcane borer</name>
    <dbReference type="NCBI Taxonomy" id="40085"/>
    <lineage>
        <taxon>Eukaryota</taxon>
        <taxon>Metazoa</taxon>
        <taxon>Ecdysozoa</taxon>
        <taxon>Arthropoda</taxon>
        <taxon>Hexapoda</taxon>
        <taxon>Insecta</taxon>
        <taxon>Pterygota</taxon>
        <taxon>Neoptera</taxon>
        <taxon>Endopterygota</taxon>
        <taxon>Lepidoptera</taxon>
        <taxon>Glossata</taxon>
        <taxon>Ditrysia</taxon>
        <taxon>Pyraloidea</taxon>
        <taxon>Crambidae</taxon>
        <taxon>Crambinae</taxon>
        <taxon>Diatraea</taxon>
    </lineage>
</organism>
<feature type="compositionally biased region" description="Basic and acidic residues" evidence="1">
    <location>
        <begin position="166"/>
        <end position="177"/>
    </location>
</feature>
<name>A0A9N9R5Z6_9NEOP</name>
<feature type="compositionally biased region" description="Basic and acidic residues" evidence="1">
    <location>
        <begin position="89"/>
        <end position="102"/>
    </location>
</feature>
<accession>A0A9N9R5Z6</accession>
<reference evidence="2" key="2">
    <citation type="submission" date="2022-10" db="EMBL/GenBank/DDBJ databases">
        <authorList>
            <consortium name="ENA_rothamsted_submissions"/>
            <consortium name="culmorum"/>
            <person name="King R."/>
        </authorList>
    </citation>
    <scope>NUCLEOTIDE SEQUENCE</scope>
</reference>
<dbReference type="Proteomes" id="UP001153714">
    <property type="component" value="Chromosome 21"/>
</dbReference>
<evidence type="ECO:0000313" key="3">
    <source>
        <dbReference type="Proteomes" id="UP001153714"/>
    </source>
</evidence>
<protein>
    <submittedName>
        <fullName evidence="2">Uncharacterized protein</fullName>
    </submittedName>
</protein>
<reference evidence="2" key="1">
    <citation type="submission" date="2021-12" db="EMBL/GenBank/DDBJ databases">
        <authorList>
            <person name="King R."/>
        </authorList>
    </citation>
    <scope>NUCLEOTIDE SEQUENCE</scope>
</reference>
<gene>
    <name evidence="2" type="ORF">DIATSA_LOCUS7899</name>
</gene>
<feature type="compositionally biased region" description="Basic and acidic residues" evidence="1">
    <location>
        <begin position="142"/>
        <end position="157"/>
    </location>
</feature>